<keyword evidence="4" id="KW-0805">Transcription regulation</keyword>
<keyword evidence="6" id="KW-0804">Transcription</keyword>
<dbReference type="PROSITE" id="PS50110">
    <property type="entry name" value="RESPONSE_REGULATORY"/>
    <property type="match status" value="1"/>
</dbReference>
<proteinExistence type="predicted"/>
<gene>
    <name evidence="12" type="ORF">SAMN02910265_00631</name>
</gene>
<dbReference type="GO" id="GO:0000976">
    <property type="term" value="F:transcription cis-regulatory region binding"/>
    <property type="evidence" value="ECO:0007669"/>
    <property type="project" value="TreeGrafter"/>
</dbReference>
<dbReference type="PANTHER" id="PTHR48111">
    <property type="entry name" value="REGULATOR OF RPOS"/>
    <property type="match status" value="1"/>
</dbReference>
<dbReference type="InterPro" id="IPR039420">
    <property type="entry name" value="WalR-like"/>
</dbReference>
<dbReference type="RefSeq" id="WP_074714425.1">
    <property type="nucleotide sequence ID" value="NZ_FNWV01000001.1"/>
</dbReference>
<evidence type="ECO:0000259" key="11">
    <source>
        <dbReference type="PROSITE" id="PS51755"/>
    </source>
</evidence>
<dbReference type="InterPro" id="IPR001789">
    <property type="entry name" value="Sig_transdc_resp-reg_receiver"/>
</dbReference>
<dbReference type="SUPFAM" id="SSF46894">
    <property type="entry name" value="C-terminal effector domain of the bipartite response regulators"/>
    <property type="match status" value="1"/>
</dbReference>
<feature type="modified residue" description="4-aspartylphosphate" evidence="8">
    <location>
        <position position="53"/>
    </location>
</feature>
<protein>
    <recommendedName>
        <fullName evidence="1">Stage 0 sporulation protein A homolog</fullName>
    </recommendedName>
</protein>
<dbReference type="CDD" id="cd00383">
    <property type="entry name" value="trans_reg_C"/>
    <property type="match status" value="1"/>
</dbReference>
<evidence type="ECO:0000313" key="12">
    <source>
        <dbReference type="EMBL" id="SEH42757.1"/>
    </source>
</evidence>
<reference evidence="12 13" key="1">
    <citation type="submission" date="2016-10" db="EMBL/GenBank/DDBJ databases">
        <authorList>
            <person name="de Groot N.N."/>
        </authorList>
    </citation>
    <scope>NUCLEOTIDE SEQUENCE [LARGE SCALE GENOMIC DNA]</scope>
    <source>
        <strain evidence="12 13">YAD2003</strain>
    </source>
</reference>
<dbReference type="GO" id="GO:0000156">
    <property type="term" value="F:phosphorelay response regulator activity"/>
    <property type="evidence" value="ECO:0007669"/>
    <property type="project" value="TreeGrafter"/>
</dbReference>
<evidence type="ECO:0000256" key="5">
    <source>
        <dbReference type="ARBA" id="ARBA00023125"/>
    </source>
</evidence>
<feature type="domain" description="Response regulatory" evidence="10">
    <location>
        <begin position="4"/>
        <end position="117"/>
    </location>
</feature>
<evidence type="ECO:0000313" key="13">
    <source>
        <dbReference type="Proteomes" id="UP000183190"/>
    </source>
</evidence>
<dbReference type="InterPro" id="IPR011006">
    <property type="entry name" value="CheY-like_superfamily"/>
</dbReference>
<evidence type="ECO:0000256" key="3">
    <source>
        <dbReference type="ARBA" id="ARBA00023012"/>
    </source>
</evidence>
<dbReference type="Gene3D" id="6.10.250.690">
    <property type="match status" value="1"/>
</dbReference>
<evidence type="ECO:0000256" key="1">
    <source>
        <dbReference type="ARBA" id="ARBA00018672"/>
    </source>
</evidence>
<dbReference type="InterPro" id="IPR016032">
    <property type="entry name" value="Sig_transdc_resp-reg_C-effctor"/>
</dbReference>
<evidence type="ECO:0000256" key="6">
    <source>
        <dbReference type="ARBA" id="ARBA00023163"/>
    </source>
</evidence>
<evidence type="ECO:0000256" key="8">
    <source>
        <dbReference type="PROSITE-ProRule" id="PRU00169"/>
    </source>
</evidence>
<dbReference type="OrthoDB" id="9790442at2"/>
<feature type="DNA-binding region" description="OmpR/PhoB-type" evidence="9">
    <location>
        <begin position="127"/>
        <end position="226"/>
    </location>
</feature>
<dbReference type="SUPFAM" id="SSF52172">
    <property type="entry name" value="CheY-like"/>
    <property type="match status" value="1"/>
</dbReference>
<dbReference type="GO" id="GO:0032993">
    <property type="term" value="C:protein-DNA complex"/>
    <property type="evidence" value="ECO:0007669"/>
    <property type="project" value="TreeGrafter"/>
</dbReference>
<keyword evidence="3" id="KW-0902">Two-component regulatory system</keyword>
<keyword evidence="5 9" id="KW-0238">DNA-binding</keyword>
<evidence type="ECO:0000256" key="9">
    <source>
        <dbReference type="PROSITE-ProRule" id="PRU01091"/>
    </source>
</evidence>
<dbReference type="GO" id="GO:0006355">
    <property type="term" value="P:regulation of DNA-templated transcription"/>
    <property type="evidence" value="ECO:0007669"/>
    <property type="project" value="InterPro"/>
</dbReference>
<evidence type="ECO:0000256" key="7">
    <source>
        <dbReference type="ARBA" id="ARBA00024867"/>
    </source>
</evidence>
<dbReference type="PANTHER" id="PTHR48111:SF40">
    <property type="entry name" value="PHOSPHATE REGULON TRANSCRIPTIONAL REGULATORY PROTEIN PHOB"/>
    <property type="match status" value="1"/>
</dbReference>
<dbReference type="SMART" id="SM00448">
    <property type="entry name" value="REC"/>
    <property type="match status" value="1"/>
</dbReference>
<name>A0A1H6I5B7_RUMFL</name>
<evidence type="ECO:0000259" key="10">
    <source>
        <dbReference type="PROSITE" id="PS50110"/>
    </source>
</evidence>
<dbReference type="SMART" id="SM00862">
    <property type="entry name" value="Trans_reg_C"/>
    <property type="match status" value="1"/>
</dbReference>
<dbReference type="InterPro" id="IPR001867">
    <property type="entry name" value="OmpR/PhoB-type_DNA-bd"/>
</dbReference>
<dbReference type="GO" id="GO:0005829">
    <property type="term" value="C:cytosol"/>
    <property type="evidence" value="ECO:0007669"/>
    <property type="project" value="TreeGrafter"/>
</dbReference>
<feature type="domain" description="OmpR/PhoB-type" evidence="11">
    <location>
        <begin position="127"/>
        <end position="226"/>
    </location>
</feature>
<accession>A0A1H6I5B7</accession>
<dbReference type="Proteomes" id="UP000183190">
    <property type="component" value="Unassembled WGS sequence"/>
</dbReference>
<dbReference type="InterPro" id="IPR036388">
    <property type="entry name" value="WH-like_DNA-bd_sf"/>
</dbReference>
<evidence type="ECO:0000256" key="4">
    <source>
        <dbReference type="ARBA" id="ARBA00023015"/>
    </source>
</evidence>
<dbReference type="EMBL" id="FNWV01000001">
    <property type="protein sequence ID" value="SEH42757.1"/>
    <property type="molecule type" value="Genomic_DNA"/>
</dbReference>
<dbReference type="CDD" id="cd17574">
    <property type="entry name" value="REC_OmpR"/>
    <property type="match status" value="1"/>
</dbReference>
<evidence type="ECO:0000256" key="2">
    <source>
        <dbReference type="ARBA" id="ARBA00022553"/>
    </source>
</evidence>
<dbReference type="Gene3D" id="3.40.50.2300">
    <property type="match status" value="1"/>
</dbReference>
<sequence>MRNSILIIDDDADLSFVISDMLEGYGYNVTAAETAEEAFELLSKASFDLILLDINLPDSTGFEICSELRRVSDVPVIFASARTSESDRITGFDIGGDDYLPKPYSMAELFSRIKALMRRAYGDSGEKKSISFGNVNVDISARSVTKNGAAVALSLKEFDLLAYLCEHMGTAVSKEALFSAVWGAFSAVEPSTLAVHIRWLREKLEDDPASPRYIKTVYKVGYILEVE</sequence>
<dbReference type="FunFam" id="1.10.10.10:FF:000018">
    <property type="entry name" value="DNA-binding response regulator ResD"/>
    <property type="match status" value="1"/>
</dbReference>
<keyword evidence="2 8" id="KW-0597">Phosphoprotein</keyword>
<dbReference type="PROSITE" id="PS51755">
    <property type="entry name" value="OMPR_PHOB"/>
    <property type="match status" value="1"/>
</dbReference>
<comment type="function">
    <text evidence="7">May play the central regulatory role in sporulation. It may be an element of the effector pathway responsible for the activation of sporulation genes in response to nutritional stress. Spo0A may act in concert with spo0H (a sigma factor) to control the expression of some genes that are critical to the sporulation process.</text>
</comment>
<dbReference type="Pfam" id="PF00072">
    <property type="entry name" value="Response_reg"/>
    <property type="match status" value="1"/>
</dbReference>
<organism evidence="12 13">
    <name type="scientific">Ruminococcus flavefaciens</name>
    <dbReference type="NCBI Taxonomy" id="1265"/>
    <lineage>
        <taxon>Bacteria</taxon>
        <taxon>Bacillati</taxon>
        <taxon>Bacillota</taxon>
        <taxon>Clostridia</taxon>
        <taxon>Eubacteriales</taxon>
        <taxon>Oscillospiraceae</taxon>
        <taxon>Ruminococcus</taxon>
    </lineage>
</organism>
<dbReference type="Gene3D" id="1.10.10.10">
    <property type="entry name" value="Winged helix-like DNA-binding domain superfamily/Winged helix DNA-binding domain"/>
    <property type="match status" value="1"/>
</dbReference>
<dbReference type="AlphaFoldDB" id="A0A1H6I5B7"/>
<dbReference type="Pfam" id="PF00486">
    <property type="entry name" value="Trans_reg_C"/>
    <property type="match status" value="1"/>
</dbReference>